<dbReference type="InterPro" id="IPR023631">
    <property type="entry name" value="Amidase_dom"/>
</dbReference>
<feature type="domain" description="Amidase" evidence="2">
    <location>
        <begin position="59"/>
        <end position="479"/>
    </location>
</feature>
<dbReference type="Proteomes" id="UP000307362">
    <property type="component" value="Unassembled WGS sequence"/>
</dbReference>
<name>A0A5S3YT02_9GAMM</name>
<dbReference type="EMBL" id="PNCM01000029">
    <property type="protein sequence ID" value="TMP79481.1"/>
    <property type="molecule type" value="Genomic_DNA"/>
</dbReference>
<evidence type="ECO:0000313" key="4">
    <source>
        <dbReference type="Proteomes" id="UP000307362"/>
    </source>
</evidence>
<dbReference type="InterPro" id="IPR036928">
    <property type="entry name" value="AS_sf"/>
</dbReference>
<feature type="chain" id="PRO_5024406037" evidence="1">
    <location>
        <begin position="34"/>
        <end position="497"/>
    </location>
</feature>
<accession>A0A5S3YT02</accession>
<protein>
    <submittedName>
        <fullName evidence="3">Amidase</fullName>
    </submittedName>
</protein>
<dbReference type="RefSeq" id="WP_138568155.1">
    <property type="nucleotide sequence ID" value="NZ_PNCM01000029.1"/>
</dbReference>
<dbReference type="AlphaFoldDB" id="A0A5S3YT02"/>
<gene>
    <name evidence="3" type="ORF">CWB73_13740</name>
</gene>
<evidence type="ECO:0000313" key="3">
    <source>
        <dbReference type="EMBL" id="TMP79481.1"/>
    </source>
</evidence>
<organism evidence="3 4">
    <name type="scientific">Pseudoalteromonas phenolica</name>
    <dbReference type="NCBI Taxonomy" id="161398"/>
    <lineage>
        <taxon>Bacteria</taxon>
        <taxon>Pseudomonadati</taxon>
        <taxon>Pseudomonadota</taxon>
        <taxon>Gammaproteobacteria</taxon>
        <taxon>Alteromonadales</taxon>
        <taxon>Pseudoalteromonadaceae</taxon>
        <taxon>Pseudoalteromonas</taxon>
    </lineage>
</organism>
<sequence>MQDSISDTPMRYKTMIKKVLTPLLLCASAFAVAQQQQFDELTINQLHEGVAKGEFTFKEVTQYYLNNIKKQNPTLNAVISINPNALKEAAIKDSEYKIDQKGILYGVPVLLKDNIDTNFLPTTAGSVALKNHVPKNNAPIVEKLLSEGAIILGKANLSELANFKSTTSVSGYSAIGGQTKNPYDLNITPCGSSSGSAVAVSSNLTLISLGTETDGSIHCPSAMNGVVGFKPSIHHISQQGIVPIAHSQDTAGPIARTVEDVQLTYSAISKVPFSKLKPGLKNKRIGVIPILNRFNERHQNEFNQTLLELKNAGAIIVDDIKLKHLDKVFPAEFDVLLYEFNQGMTTYLSSTGNNVSVKSLQALTEFNKTLGDNKQALLFSALQATDKEKYQNALNIIDKYARQQLDDLFRLHHLDAIIAPTTGPAWPIDPIRGDKFSGSSATLAAVTGSPSITIPIGMRNNLPYAVSIIGNLDSDAKVLAISQAIEQLTKGRVPPKL</sequence>
<evidence type="ECO:0000256" key="1">
    <source>
        <dbReference type="SAM" id="SignalP"/>
    </source>
</evidence>
<feature type="signal peptide" evidence="1">
    <location>
        <begin position="1"/>
        <end position="33"/>
    </location>
</feature>
<dbReference type="PANTHER" id="PTHR42678:SF34">
    <property type="entry name" value="OS04G0183300 PROTEIN"/>
    <property type="match status" value="1"/>
</dbReference>
<comment type="caution">
    <text evidence="3">The sequence shown here is derived from an EMBL/GenBank/DDBJ whole genome shotgun (WGS) entry which is preliminary data.</text>
</comment>
<reference evidence="4" key="2">
    <citation type="submission" date="2019-06" db="EMBL/GenBank/DDBJ databases">
        <title>Co-occurence of chitin degradation, pigmentation and bioactivity in marine Pseudoalteromonas.</title>
        <authorList>
            <person name="Sonnenschein E.C."/>
            <person name="Bech P.K."/>
        </authorList>
    </citation>
    <scope>NUCLEOTIDE SEQUENCE [LARGE SCALE GENOMIC DNA]</scope>
    <source>
        <strain evidence="4">S1189</strain>
    </source>
</reference>
<dbReference type="PANTHER" id="PTHR42678">
    <property type="entry name" value="AMIDASE"/>
    <property type="match status" value="1"/>
</dbReference>
<dbReference type="Pfam" id="PF01425">
    <property type="entry name" value="Amidase"/>
    <property type="match status" value="1"/>
</dbReference>
<reference evidence="3 4" key="1">
    <citation type="submission" date="2017-12" db="EMBL/GenBank/DDBJ databases">
        <authorList>
            <person name="Paulsen S."/>
            <person name="Gram L.K."/>
        </authorList>
    </citation>
    <scope>NUCLEOTIDE SEQUENCE [LARGE SCALE GENOMIC DNA]</scope>
    <source>
        <strain evidence="3 4">S1189</strain>
    </source>
</reference>
<dbReference type="Gene3D" id="3.90.1300.10">
    <property type="entry name" value="Amidase signature (AS) domain"/>
    <property type="match status" value="1"/>
</dbReference>
<evidence type="ECO:0000259" key="2">
    <source>
        <dbReference type="Pfam" id="PF01425"/>
    </source>
</evidence>
<dbReference type="SUPFAM" id="SSF75304">
    <property type="entry name" value="Amidase signature (AS) enzymes"/>
    <property type="match status" value="1"/>
</dbReference>
<keyword evidence="1" id="KW-0732">Signal</keyword>
<proteinExistence type="predicted"/>
<dbReference type="OrthoDB" id="9811471at2"/>